<reference evidence="1 2" key="1">
    <citation type="submission" date="2014-05" db="EMBL/GenBank/DDBJ databases">
        <title>Methylome analysis of the phasevarions of Haemophilus influenzae.</title>
        <authorList>
            <person name="Atack J.M."/>
            <person name="Fox K.L."/>
            <person name="Power P.M."/>
            <person name="Clark T."/>
            <person name="Jurcisek J."/>
            <person name="Korlach J."/>
            <person name="Bakaletz L.O."/>
            <person name="Jennings M.P."/>
        </authorList>
    </citation>
    <scope>NUCLEOTIDE SEQUENCE [LARGE SCALE GENOMIC DNA]</scope>
    <source>
        <strain evidence="1 2">1209</strain>
    </source>
</reference>
<gene>
    <name evidence="1" type="ORF">NTHI1209_02131</name>
</gene>
<proteinExistence type="predicted"/>
<organism evidence="1 2">
    <name type="scientific">Haemophilus influenzae</name>
    <dbReference type="NCBI Taxonomy" id="727"/>
    <lineage>
        <taxon>Bacteria</taxon>
        <taxon>Pseudomonadati</taxon>
        <taxon>Pseudomonadota</taxon>
        <taxon>Gammaproteobacteria</taxon>
        <taxon>Pasteurellales</taxon>
        <taxon>Pasteurellaceae</taxon>
        <taxon>Haemophilus</taxon>
    </lineage>
</organism>
<comment type="caution">
    <text evidence="1">The sequence shown here is derived from an EMBL/GenBank/DDBJ whole genome shotgun (WGS) entry which is preliminary data.</text>
</comment>
<dbReference type="AlphaFoldDB" id="A0A158T032"/>
<dbReference type="Proteomes" id="UP000050700">
    <property type="component" value="Unassembled WGS sequence"/>
</dbReference>
<protein>
    <submittedName>
        <fullName evidence="1">Uncharacterized protein</fullName>
    </submittedName>
</protein>
<name>A0A158T032_HAEIF</name>
<accession>A0A158T032</accession>
<dbReference type="EMBL" id="JMQP01000002">
    <property type="protein sequence ID" value="KIS36476.1"/>
    <property type="molecule type" value="Genomic_DNA"/>
</dbReference>
<evidence type="ECO:0000313" key="2">
    <source>
        <dbReference type="Proteomes" id="UP000050700"/>
    </source>
</evidence>
<sequence>MIIKRNTTYFMHTKLAILLEKYKIRRLFVYIYREKSKLYSQITFEFENILLVIKHLEEGYGNHSFISWRS</sequence>
<evidence type="ECO:0000313" key="1">
    <source>
        <dbReference type="EMBL" id="KIS36476.1"/>
    </source>
</evidence>